<evidence type="ECO:0000313" key="3">
    <source>
        <dbReference type="Proteomes" id="UP000015106"/>
    </source>
</evidence>
<proteinExistence type="predicted"/>
<organism evidence="2 3">
    <name type="scientific">Triticum urartu</name>
    <name type="common">Red wild einkorn</name>
    <name type="synonym">Crithodium urartu</name>
    <dbReference type="NCBI Taxonomy" id="4572"/>
    <lineage>
        <taxon>Eukaryota</taxon>
        <taxon>Viridiplantae</taxon>
        <taxon>Streptophyta</taxon>
        <taxon>Embryophyta</taxon>
        <taxon>Tracheophyta</taxon>
        <taxon>Spermatophyta</taxon>
        <taxon>Magnoliopsida</taxon>
        <taxon>Liliopsida</taxon>
        <taxon>Poales</taxon>
        <taxon>Poaceae</taxon>
        <taxon>BOP clade</taxon>
        <taxon>Pooideae</taxon>
        <taxon>Triticodae</taxon>
        <taxon>Triticeae</taxon>
        <taxon>Triticinae</taxon>
        <taxon>Triticum</taxon>
    </lineage>
</organism>
<dbReference type="Proteomes" id="UP000015106">
    <property type="component" value="Chromosome 7"/>
</dbReference>
<dbReference type="Pfam" id="PF13966">
    <property type="entry name" value="zf-RVT"/>
    <property type="match status" value="1"/>
</dbReference>
<name>A0A8R7R329_TRIUA</name>
<dbReference type="PANTHER" id="PTHR47746:SF40">
    <property type="entry name" value="OS04G0563550 PROTEIN"/>
    <property type="match status" value="1"/>
</dbReference>
<dbReference type="Gramene" id="TuG1812G0700003759.01.T01">
    <property type="protein sequence ID" value="TuG1812G0700003759.01.T01"/>
    <property type="gene ID" value="TuG1812G0700003759.01"/>
</dbReference>
<reference evidence="3" key="1">
    <citation type="journal article" date="2013" name="Nature">
        <title>Draft genome of the wheat A-genome progenitor Triticum urartu.</title>
        <authorList>
            <person name="Ling H.Q."/>
            <person name="Zhao S."/>
            <person name="Liu D."/>
            <person name="Wang J."/>
            <person name="Sun H."/>
            <person name="Zhang C."/>
            <person name="Fan H."/>
            <person name="Li D."/>
            <person name="Dong L."/>
            <person name="Tao Y."/>
            <person name="Gao C."/>
            <person name="Wu H."/>
            <person name="Li Y."/>
            <person name="Cui Y."/>
            <person name="Guo X."/>
            <person name="Zheng S."/>
            <person name="Wang B."/>
            <person name="Yu K."/>
            <person name="Liang Q."/>
            <person name="Yang W."/>
            <person name="Lou X."/>
            <person name="Chen J."/>
            <person name="Feng M."/>
            <person name="Jian J."/>
            <person name="Zhang X."/>
            <person name="Luo G."/>
            <person name="Jiang Y."/>
            <person name="Liu J."/>
            <person name="Wang Z."/>
            <person name="Sha Y."/>
            <person name="Zhang B."/>
            <person name="Wu H."/>
            <person name="Tang D."/>
            <person name="Shen Q."/>
            <person name="Xue P."/>
            <person name="Zou S."/>
            <person name="Wang X."/>
            <person name="Liu X."/>
            <person name="Wang F."/>
            <person name="Yang Y."/>
            <person name="An X."/>
            <person name="Dong Z."/>
            <person name="Zhang K."/>
            <person name="Zhang X."/>
            <person name="Luo M.C."/>
            <person name="Dvorak J."/>
            <person name="Tong Y."/>
            <person name="Wang J."/>
            <person name="Yang H."/>
            <person name="Li Z."/>
            <person name="Wang D."/>
            <person name="Zhang A."/>
            <person name="Wang J."/>
        </authorList>
    </citation>
    <scope>NUCLEOTIDE SEQUENCE</scope>
    <source>
        <strain evidence="3">cv. G1812</strain>
    </source>
</reference>
<feature type="domain" description="Reverse transcriptase zinc-binding" evidence="1">
    <location>
        <begin position="4"/>
        <end position="67"/>
    </location>
</feature>
<protein>
    <recommendedName>
        <fullName evidence="1">Reverse transcriptase zinc-binding domain-containing protein</fullName>
    </recommendedName>
</protein>
<reference evidence="2" key="2">
    <citation type="submission" date="2018-03" db="EMBL/GenBank/DDBJ databases">
        <title>The Triticum urartu genome reveals the dynamic nature of wheat genome evolution.</title>
        <authorList>
            <person name="Ling H."/>
            <person name="Ma B."/>
            <person name="Shi X."/>
            <person name="Liu H."/>
            <person name="Dong L."/>
            <person name="Sun H."/>
            <person name="Cao Y."/>
            <person name="Gao Q."/>
            <person name="Zheng S."/>
            <person name="Li Y."/>
            <person name="Yu Y."/>
            <person name="Du H."/>
            <person name="Qi M."/>
            <person name="Li Y."/>
            <person name="Yu H."/>
            <person name="Cui Y."/>
            <person name="Wang N."/>
            <person name="Chen C."/>
            <person name="Wu H."/>
            <person name="Zhao Y."/>
            <person name="Zhang J."/>
            <person name="Li Y."/>
            <person name="Zhou W."/>
            <person name="Zhang B."/>
            <person name="Hu W."/>
            <person name="Eijk M."/>
            <person name="Tang J."/>
            <person name="Witsenboer H."/>
            <person name="Zhao S."/>
            <person name="Li Z."/>
            <person name="Zhang A."/>
            <person name="Wang D."/>
            <person name="Liang C."/>
        </authorList>
    </citation>
    <scope>NUCLEOTIDE SEQUENCE [LARGE SCALE GENOMIC DNA]</scope>
    <source>
        <strain evidence="2">cv. G1812</strain>
    </source>
</reference>
<keyword evidence="3" id="KW-1185">Reference proteome</keyword>
<dbReference type="EnsemblPlants" id="TuG1812G0700003759.01.T01">
    <property type="protein sequence ID" value="TuG1812G0700003759.01.T01"/>
    <property type="gene ID" value="TuG1812G0700003759.01"/>
</dbReference>
<dbReference type="AlphaFoldDB" id="A0A8R7R329"/>
<sequence length="164" mass="18970">MHVTVWKSWAPPKCKFFAWLVMQNRVWTVGRLARRGWPNCGLCPLCMQTGESSTHLLCHCRFSVRVWCDIVQWLGLQDVIPTEWSTATSVKDWWLQIAQSRAPSRSAMTSLLMLVSWEIWKERNARVFRNSATPTAVLVRNIKEEVKLWVMAGAKNLGVVMPRE</sequence>
<reference evidence="2" key="3">
    <citation type="submission" date="2022-06" db="UniProtKB">
        <authorList>
            <consortium name="EnsemblPlants"/>
        </authorList>
    </citation>
    <scope>IDENTIFICATION</scope>
</reference>
<evidence type="ECO:0000313" key="2">
    <source>
        <dbReference type="EnsemblPlants" id="TuG1812G0700003759.01.T01"/>
    </source>
</evidence>
<accession>A0A8R7R329</accession>
<dbReference type="PANTHER" id="PTHR47746">
    <property type="entry name" value="ZF-RVT DOMAIN-CONTAINING PROTEIN"/>
    <property type="match status" value="1"/>
</dbReference>
<evidence type="ECO:0000259" key="1">
    <source>
        <dbReference type="Pfam" id="PF13966"/>
    </source>
</evidence>
<dbReference type="InterPro" id="IPR026960">
    <property type="entry name" value="RVT-Znf"/>
</dbReference>